<name>A0A9D7SFS5_9BACT</name>
<sequence length="207" mass="23340">MAYTREEKDWLEREWAFRAWGRAGLLSTDDYRQVLAWESTGVPMDLVVAALNAFFDRREKREKPRTFVALKHFDRDVAKALKLREALLRAGPELDAGKGWAQVKAPLHEDPAARAAFEAWQRCRASAPSPEAAGYLTHHDQEREARAALLALAEGALGPVAEALRGELRQRLLASDMKEGSPVWKRAWNHHWARLVAQAWGLPLEGA</sequence>
<proteinExistence type="predicted"/>
<organism evidence="1 2">
    <name type="scientific">Candidatus Geothrix skivensis</name>
    <dbReference type="NCBI Taxonomy" id="2954439"/>
    <lineage>
        <taxon>Bacteria</taxon>
        <taxon>Pseudomonadati</taxon>
        <taxon>Acidobacteriota</taxon>
        <taxon>Holophagae</taxon>
        <taxon>Holophagales</taxon>
        <taxon>Holophagaceae</taxon>
        <taxon>Geothrix</taxon>
    </lineage>
</organism>
<accession>A0A9D7SFS5</accession>
<evidence type="ECO:0000313" key="2">
    <source>
        <dbReference type="Proteomes" id="UP000886657"/>
    </source>
</evidence>
<evidence type="ECO:0000313" key="1">
    <source>
        <dbReference type="EMBL" id="MBK9795704.1"/>
    </source>
</evidence>
<protein>
    <submittedName>
        <fullName evidence="1">Uncharacterized protein</fullName>
    </submittedName>
</protein>
<dbReference type="EMBL" id="JADKIO010000005">
    <property type="protein sequence ID" value="MBK9795704.1"/>
    <property type="molecule type" value="Genomic_DNA"/>
</dbReference>
<reference evidence="1" key="1">
    <citation type="submission" date="2020-10" db="EMBL/GenBank/DDBJ databases">
        <title>Connecting structure to function with the recovery of over 1000 high-quality activated sludge metagenome-assembled genomes encoding full-length rRNA genes using long-read sequencing.</title>
        <authorList>
            <person name="Singleton C.M."/>
            <person name="Petriglieri F."/>
            <person name="Kristensen J.M."/>
            <person name="Kirkegaard R.H."/>
            <person name="Michaelsen T.Y."/>
            <person name="Andersen M.H."/>
            <person name="Karst S.M."/>
            <person name="Dueholm M.S."/>
            <person name="Nielsen P.H."/>
            <person name="Albertsen M."/>
        </authorList>
    </citation>
    <scope>NUCLEOTIDE SEQUENCE</scope>
    <source>
        <strain evidence="1">Skiv_18-Q3-R9-52_MAXAC.067</strain>
    </source>
</reference>
<comment type="caution">
    <text evidence="1">The sequence shown here is derived from an EMBL/GenBank/DDBJ whole genome shotgun (WGS) entry which is preliminary data.</text>
</comment>
<gene>
    <name evidence="1" type="ORF">IPP58_04295</name>
</gene>
<dbReference type="Proteomes" id="UP000886657">
    <property type="component" value="Unassembled WGS sequence"/>
</dbReference>
<dbReference type="AlphaFoldDB" id="A0A9D7SFS5"/>